<evidence type="ECO:0000313" key="2">
    <source>
        <dbReference type="Proteomes" id="UP000610960"/>
    </source>
</evidence>
<dbReference type="RefSeq" id="WP_188595671.1">
    <property type="nucleotide sequence ID" value="NZ_BMNL01000001.1"/>
</dbReference>
<organism evidence="1 2">
    <name type="scientific">Thermocladium modestius</name>
    <dbReference type="NCBI Taxonomy" id="62609"/>
    <lineage>
        <taxon>Archaea</taxon>
        <taxon>Thermoproteota</taxon>
        <taxon>Thermoprotei</taxon>
        <taxon>Thermoproteales</taxon>
        <taxon>Thermoproteaceae</taxon>
        <taxon>Thermocladium</taxon>
    </lineage>
</organism>
<sequence>MGDQDALLKALNILARLDELGLLDAINEALTDEGLQRLASAGVGLMEVIAKLLDAAKEVDWSALIAIASSIDERKANALLRLLDAVGQVDMERLRLAASLMRSDVGSVSLARLLSAINDEETRRVIYKLLLAVRILAE</sequence>
<evidence type="ECO:0000313" key="1">
    <source>
        <dbReference type="EMBL" id="GGP19352.1"/>
    </source>
</evidence>
<gene>
    <name evidence="1" type="ORF">GCM10007981_02690</name>
</gene>
<accession>A0A830GTU6</accession>
<dbReference type="AlphaFoldDB" id="A0A830GTU6"/>
<comment type="caution">
    <text evidence="1">The sequence shown here is derived from an EMBL/GenBank/DDBJ whole genome shotgun (WGS) entry which is preliminary data.</text>
</comment>
<evidence type="ECO:0008006" key="3">
    <source>
        <dbReference type="Google" id="ProtNLM"/>
    </source>
</evidence>
<name>A0A830GTU6_9CREN</name>
<reference evidence="1" key="2">
    <citation type="submission" date="2020-09" db="EMBL/GenBank/DDBJ databases">
        <authorList>
            <person name="Sun Q."/>
            <person name="Ohkuma M."/>
        </authorList>
    </citation>
    <scope>NUCLEOTIDE SEQUENCE</scope>
    <source>
        <strain evidence="1">JCM 10088</strain>
    </source>
</reference>
<reference evidence="1" key="1">
    <citation type="journal article" date="2014" name="Int. J. Syst. Evol. Microbiol.">
        <title>Complete genome sequence of Corynebacterium casei LMG S-19264T (=DSM 44701T), isolated from a smear-ripened cheese.</title>
        <authorList>
            <consortium name="US DOE Joint Genome Institute (JGI-PGF)"/>
            <person name="Walter F."/>
            <person name="Albersmeier A."/>
            <person name="Kalinowski J."/>
            <person name="Ruckert C."/>
        </authorList>
    </citation>
    <scope>NUCLEOTIDE SEQUENCE</scope>
    <source>
        <strain evidence="1">JCM 10088</strain>
    </source>
</reference>
<dbReference type="EMBL" id="BMNL01000001">
    <property type="protein sequence ID" value="GGP19352.1"/>
    <property type="molecule type" value="Genomic_DNA"/>
</dbReference>
<dbReference type="Proteomes" id="UP000610960">
    <property type="component" value="Unassembled WGS sequence"/>
</dbReference>
<keyword evidence="2" id="KW-1185">Reference proteome</keyword>
<protein>
    <recommendedName>
        <fullName evidence="3">DUF1641 domain-containing protein</fullName>
    </recommendedName>
</protein>
<proteinExistence type="predicted"/>